<evidence type="ECO:0000256" key="4">
    <source>
        <dbReference type="ARBA" id="ARBA00022833"/>
    </source>
</evidence>
<keyword evidence="5" id="KW-0482">Metalloprotease</keyword>
<accession>A0A377GVW1</accession>
<evidence type="ECO:0000313" key="9">
    <source>
        <dbReference type="Proteomes" id="UP000255328"/>
    </source>
</evidence>
<gene>
    <name evidence="8" type="primary">ykfG</name>
    <name evidence="8" type="ORF">NCTC10723_00535</name>
</gene>
<dbReference type="InterPro" id="IPR001405">
    <property type="entry name" value="UPF0758"/>
</dbReference>
<dbReference type="InterPro" id="IPR020891">
    <property type="entry name" value="UPF0758_CS"/>
</dbReference>
<dbReference type="Pfam" id="PF04002">
    <property type="entry name" value="RadC"/>
    <property type="match status" value="1"/>
</dbReference>
<dbReference type="InterPro" id="IPR037518">
    <property type="entry name" value="MPN"/>
</dbReference>
<dbReference type="NCBIfam" id="TIGR00608">
    <property type="entry name" value="radc"/>
    <property type="match status" value="1"/>
</dbReference>
<dbReference type="PANTHER" id="PTHR30471:SF3">
    <property type="entry name" value="UPF0758 PROTEIN YEES-RELATED"/>
    <property type="match status" value="1"/>
</dbReference>
<evidence type="ECO:0000256" key="6">
    <source>
        <dbReference type="RuleBase" id="RU003797"/>
    </source>
</evidence>
<dbReference type="PROSITE" id="PS01302">
    <property type="entry name" value="UPF0758"/>
    <property type="match status" value="1"/>
</dbReference>
<dbReference type="RefSeq" id="WP_115269090.1">
    <property type="nucleotide sequence ID" value="NZ_CASFEE010000007.1"/>
</dbReference>
<dbReference type="EMBL" id="UGGU01000003">
    <property type="protein sequence ID" value="STO31095.1"/>
    <property type="molecule type" value="Genomic_DNA"/>
</dbReference>
<keyword evidence="9" id="KW-1185">Reference proteome</keyword>
<keyword evidence="2" id="KW-0479">Metal-binding</keyword>
<name>A0A377GVW1_9FUSO</name>
<protein>
    <submittedName>
        <fullName evidence="8">DNA repair protein RadC</fullName>
    </submittedName>
</protein>
<dbReference type="GO" id="GO:0006508">
    <property type="term" value="P:proteolysis"/>
    <property type="evidence" value="ECO:0007669"/>
    <property type="project" value="UniProtKB-KW"/>
</dbReference>
<proteinExistence type="inferred from homology"/>
<organism evidence="8 9">
    <name type="scientific">Fusobacterium necrogenes</name>
    <dbReference type="NCBI Taxonomy" id="858"/>
    <lineage>
        <taxon>Bacteria</taxon>
        <taxon>Fusobacteriati</taxon>
        <taxon>Fusobacteriota</taxon>
        <taxon>Fusobacteriia</taxon>
        <taxon>Fusobacteriales</taxon>
        <taxon>Fusobacteriaceae</taxon>
        <taxon>Fusobacterium</taxon>
    </lineage>
</organism>
<dbReference type="AlphaFoldDB" id="A0A377GVW1"/>
<dbReference type="GO" id="GO:0046872">
    <property type="term" value="F:metal ion binding"/>
    <property type="evidence" value="ECO:0007669"/>
    <property type="project" value="UniProtKB-KW"/>
</dbReference>
<evidence type="ECO:0000256" key="5">
    <source>
        <dbReference type="ARBA" id="ARBA00023049"/>
    </source>
</evidence>
<dbReference type="Proteomes" id="UP000255328">
    <property type="component" value="Unassembled WGS sequence"/>
</dbReference>
<dbReference type="SUPFAM" id="SSF47781">
    <property type="entry name" value="RuvA domain 2-like"/>
    <property type="match status" value="1"/>
</dbReference>
<keyword evidence="4" id="KW-0862">Zinc</keyword>
<keyword evidence="3" id="KW-0378">Hydrolase</keyword>
<evidence type="ECO:0000256" key="2">
    <source>
        <dbReference type="ARBA" id="ARBA00022723"/>
    </source>
</evidence>
<evidence type="ECO:0000256" key="3">
    <source>
        <dbReference type="ARBA" id="ARBA00022801"/>
    </source>
</evidence>
<dbReference type="Gene3D" id="3.40.140.10">
    <property type="entry name" value="Cytidine Deaminase, domain 2"/>
    <property type="match status" value="1"/>
</dbReference>
<sequence>MDKIYLGHRERIRQKYLKGGLSGFLEYEVLELLLTYAIPVRDTKPLAKELIGKFGNLDGVVMANLEELMNVTGIKQNTAIFLKLLGDISKHLYKGDMKREGVQLKDKESLLKYLRSDIGFSSREEFKVIFLNNYNILLGSETLFVGTIDKSAVYPREILEKVIQYKAKGVIFAHNHPSGNLRPSKQDIQLTEHMQEVLDMVDVKLLEHIIITKDGHFSFLQEGLI</sequence>
<dbReference type="PANTHER" id="PTHR30471">
    <property type="entry name" value="DNA REPAIR PROTEIN RADC"/>
    <property type="match status" value="1"/>
</dbReference>
<dbReference type="CDD" id="cd08071">
    <property type="entry name" value="MPN_DUF2466"/>
    <property type="match status" value="1"/>
</dbReference>
<keyword evidence="1" id="KW-0645">Protease</keyword>
<evidence type="ECO:0000259" key="7">
    <source>
        <dbReference type="PROSITE" id="PS50249"/>
    </source>
</evidence>
<dbReference type="GO" id="GO:0008237">
    <property type="term" value="F:metallopeptidase activity"/>
    <property type="evidence" value="ECO:0007669"/>
    <property type="project" value="UniProtKB-KW"/>
</dbReference>
<dbReference type="InterPro" id="IPR010994">
    <property type="entry name" value="RuvA_2-like"/>
</dbReference>
<comment type="similarity">
    <text evidence="6">Belongs to the UPF0758 family.</text>
</comment>
<reference evidence="8 9" key="1">
    <citation type="submission" date="2018-06" db="EMBL/GenBank/DDBJ databases">
        <authorList>
            <consortium name="Pathogen Informatics"/>
            <person name="Doyle S."/>
        </authorList>
    </citation>
    <scope>NUCLEOTIDE SEQUENCE [LARGE SCALE GENOMIC DNA]</scope>
    <source>
        <strain evidence="8 9">NCTC10723</strain>
    </source>
</reference>
<dbReference type="InterPro" id="IPR025657">
    <property type="entry name" value="RadC_JAB"/>
</dbReference>
<feature type="domain" description="MPN" evidence="7">
    <location>
        <begin position="103"/>
        <end position="225"/>
    </location>
</feature>
<dbReference type="PROSITE" id="PS50249">
    <property type="entry name" value="MPN"/>
    <property type="match status" value="1"/>
</dbReference>
<dbReference type="OrthoDB" id="9804482at2"/>
<evidence type="ECO:0000256" key="1">
    <source>
        <dbReference type="ARBA" id="ARBA00022670"/>
    </source>
</evidence>
<evidence type="ECO:0000313" key="8">
    <source>
        <dbReference type="EMBL" id="STO31095.1"/>
    </source>
</evidence>
<dbReference type="NCBIfam" id="NF000642">
    <property type="entry name" value="PRK00024.1"/>
    <property type="match status" value="1"/>
</dbReference>